<evidence type="ECO:0000259" key="1">
    <source>
        <dbReference type="Pfam" id="PF15778"/>
    </source>
</evidence>
<dbReference type="GO" id="GO:0030424">
    <property type="term" value="C:axon"/>
    <property type="evidence" value="ECO:0007669"/>
    <property type="project" value="TreeGrafter"/>
</dbReference>
<dbReference type="Pfam" id="PF15778">
    <property type="entry name" value="UNC80_N"/>
    <property type="match status" value="1"/>
</dbReference>
<keyword evidence="3" id="KW-1185">Reference proteome</keyword>
<dbReference type="GO" id="GO:0034703">
    <property type="term" value="C:cation channel complex"/>
    <property type="evidence" value="ECO:0007669"/>
    <property type="project" value="TreeGrafter"/>
</dbReference>
<dbReference type="EMBL" id="KN778984">
    <property type="protein sequence ID" value="KIH44278.1"/>
    <property type="molecule type" value="Genomic_DNA"/>
</dbReference>
<dbReference type="Proteomes" id="UP000054047">
    <property type="component" value="Unassembled WGS sequence"/>
</dbReference>
<sequence>YFSQTFERVVVQNILHGLSPSLSDAIASVSRWKLVRAALPHVIQCCGSLLEASDGKGLSSSLQKILYILHWMLLDSASECAESSPKEEVYQNRSQGLFSISSIQLFVYLITPLAEMVSEEDIAGNIRLESGMKIWQALWQ</sequence>
<reference evidence="2 3" key="1">
    <citation type="submission" date="2013-12" db="EMBL/GenBank/DDBJ databases">
        <title>Draft genome of the parsitic nematode Ancylostoma duodenale.</title>
        <authorList>
            <person name="Mitreva M."/>
        </authorList>
    </citation>
    <scope>NUCLEOTIDE SEQUENCE [LARGE SCALE GENOMIC DNA]</scope>
    <source>
        <strain evidence="2 3">Zhejiang</strain>
    </source>
</reference>
<organism evidence="2 3">
    <name type="scientific">Ancylostoma duodenale</name>
    <dbReference type="NCBI Taxonomy" id="51022"/>
    <lineage>
        <taxon>Eukaryota</taxon>
        <taxon>Metazoa</taxon>
        <taxon>Ecdysozoa</taxon>
        <taxon>Nematoda</taxon>
        <taxon>Chromadorea</taxon>
        <taxon>Rhabditida</taxon>
        <taxon>Rhabditina</taxon>
        <taxon>Rhabditomorpha</taxon>
        <taxon>Strongyloidea</taxon>
        <taxon>Ancylostomatidae</taxon>
        <taxon>Ancylostomatinae</taxon>
        <taxon>Ancylostoma</taxon>
    </lineage>
</organism>
<dbReference type="PANTHER" id="PTHR31781">
    <property type="entry name" value="UNC80"/>
    <property type="match status" value="1"/>
</dbReference>
<dbReference type="GO" id="GO:0055080">
    <property type="term" value="P:monoatomic cation homeostasis"/>
    <property type="evidence" value="ECO:0007669"/>
    <property type="project" value="TreeGrafter"/>
</dbReference>
<dbReference type="OrthoDB" id="5584001at2759"/>
<proteinExistence type="predicted"/>
<dbReference type="AlphaFoldDB" id="A0A0C2BKJ8"/>
<feature type="domain" description="Cation channel complex component UNC80 N-terminal" evidence="1">
    <location>
        <begin position="5"/>
        <end position="140"/>
    </location>
</feature>
<protein>
    <recommendedName>
        <fullName evidence="1">Cation channel complex component UNC80 N-terminal domain-containing protein</fullName>
    </recommendedName>
</protein>
<name>A0A0C2BKJ8_9BILA</name>
<evidence type="ECO:0000313" key="2">
    <source>
        <dbReference type="EMBL" id="KIH44278.1"/>
    </source>
</evidence>
<feature type="non-terminal residue" evidence="2">
    <location>
        <position position="1"/>
    </location>
</feature>
<evidence type="ECO:0000313" key="3">
    <source>
        <dbReference type="Proteomes" id="UP000054047"/>
    </source>
</evidence>
<dbReference type="GO" id="GO:0005261">
    <property type="term" value="F:monoatomic cation channel activity"/>
    <property type="evidence" value="ECO:0007669"/>
    <property type="project" value="TreeGrafter"/>
</dbReference>
<accession>A0A0C2BKJ8</accession>
<gene>
    <name evidence="2" type="ORF">ANCDUO_25699</name>
</gene>
<dbReference type="InterPro" id="IPR031542">
    <property type="entry name" value="UNC80_N"/>
</dbReference>
<dbReference type="PANTHER" id="PTHR31781:SF1">
    <property type="entry name" value="PROTEIN UNC-80 HOMOLOG"/>
    <property type="match status" value="1"/>
</dbReference>
<feature type="non-terminal residue" evidence="2">
    <location>
        <position position="140"/>
    </location>
</feature>